<name>A0ABT3L1L2_9CYAN</name>
<protein>
    <submittedName>
        <fullName evidence="1">DUF4278 domain-containing protein</fullName>
    </submittedName>
</protein>
<dbReference type="EMBL" id="JAIHOM010000012">
    <property type="protein sequence ID" value="MCW6035390.1"/>
    <property type="molecule type" value="Genomic_DNA"/>
</dbReference>
<keyword evidence="2" id="KW-1185">Reference proteome</keyword>
<dbReference type="RefSeq" id="WP_265263076.1">
    <property type="nucleotide sequence ID" value="NZ_JAIHOM010000012.1"/>
</dbReference>
<evidence type="ECO:0000313" key="1">
    <source>
        <dbReference type="EMBL" id="MCW6035390.1"/>
    </source>
</evidence>
<evidence type="ECO:0000313" key="2">
    <source>
        <dbReference type="Proteomes" id="UP001526426"/>
    </source>
</evidence>
<dbReference type="Pfam" id="PF14105">
    <property type="entry name" value="DUF4278"/>
    <property type="match status" value="1"/>
</dbReference>
<sequence length="135" mass="15628">MELCYRGVHYQRQPLSLEVSEGELSGKYRGQSYNYRYPRHIPTLQTKPPLKYRGVAYQYCPMIQTENTLKAQLAAIAENCGNPAPVARLNRAQETAQVHLYNMRRNLEYRLQVARARGDQNLIGMLEKESRQLAL</sequence>
<dbReference type="InterPro" id="IPR025458">
    <property type="entry name" value="DUF4278"/>
</dbReference>
<comment type="caution">
    <text evidence="1">The sequence shown here is derived from an EMBL/GenBank/DDBJ whole genome shotgun (WGS) entry which is preliminary data.</text>
</comment>
<dbReference type="Proteomes" id="UP001526426">
    <property type="component" value="Unassembled WGS sequence"/>
</dbReference>
<organism evidence="1 2">
    <name type="scientific">Spirulina subsalsa FACHB-351</name>
    <dbReference type="NCBI Taxonomy" id="234711"/>
    <lineage>
        <taxon>Bacteria</taxon>
        <taxon>Bacillati</taxon>
        <taxon>Cyanobacteriota</taxon>
        <taxon>Cyanophyceae</taxon>
        <taxon>Spirulinales</taxon>
        <taxon>Spirulinaceae</taxon>
        <taxon>Spirulina</taxon>
    </lineage>
</organism>
<proteinExistence type="predicted"/>
<reference evidence="1 2" key="1">
    <citation type="submission" date="2021-08" db="EMBL/GenBank/DDBJ databases">
        <title>Draft genome sequence of Spirulina subsalsa with high tolerance to salinity and hype-accumulation of phycocyanin.</title>
        <authorList>
            <person name="Pei H."/>
            <person name="Jiang L."/>
        </authorList>
    </citation>
    <scope>NUCLEOTIDE SEQUENCE [LARGE SCALE GENOMIC DNA]</scope>
    <source>
        <strain evidence="1 2">FACHB-351</strain>
    </source>
</reference>
<accession>A0ABT3L1L2</accession>
<gene>
    <name evidence="1" type="ORF">K4A83_03750</name>
</gene>